<evidence type="ECO:0000313" key="2">
    <source>
        <dbReference type="EMBL" id="MBW7460051.1"/>
    </source>
</evidence>
<dbReference type="Gene3D" id="3.40.50.970">
    <property type="match status" value="1"/>
</dbReference>
<dbReference type="Pfam" id="PF02775">
    <property type="entry name" value="TPP_enzyme_C"/>
    <property type="match status" value="1"/>
</dbReference>
<organism evidence="2 3">
    <name type="scientific">Paenibacillus sepulcri</name>
    <dbReference type="NCBI Taxonomy" id="359917"/>
    <lineage>
        <taxon>Bacteria</taxon>
        <taxon>Bacillati</taxon>
        <taxon>Bacillota</taxon>
        <taxon>Bacilli</taxon>
        <taxon>Bacillales</taxon>
        <taxon>Paenibacillaceae</taxon>
        <taxon>Paenibacillus</taxon>
    </lineage>
</organism>
<dbReference type="Proteomes" id="UP001519887">
    <property type="component" value="Unassembled WGS sequence"/>
</dbReference>
<proteinExistence type="predicted"/>
<dbReference type="SUPFAM" id="SSF52518">
    <property type="entry name" value="Thiamin diphosphate-binding fold (THDP-binding)"/>
    <property type="match status" value="1"/>
</dbReference>
<sequence>RAKETGRLNGSYMPIDFAAHARSLGAASYTARTADELEQALRQAKLEPGPVLVEIKVLPGTNTDSYESWWHVGVPEVSVSDKVLEAHQQMRKNVKAARPY</sequence>
<dbReference type="InterPro" id="IPR029061">
    <property type="entry name" value="THDP-binding"/>
</dbReference>
<dbReference type="EMBL" id="JAHZIK010001987">
    <property type="protein sequence ID" value="MBW7460051.1"/>
    <property type="molecule type" value="Genomic_DNA"/>
</dbReference>
<feature type="domain" description="Thiamine pyrophosphate enzyme TPP-binding" evidence="1">
    <location>
        <begin position="11"/>
        <end position="55"/>
    </location>
</feature>
<dbReference type="InterPro" id="IPR011766">
    <property type="entry name" value="TPP_enzyme_TPP-bd"/>
</dbReference>
<gene>
    <name evidence="2" type="ORF">K0U00_38915</name>
</gene>
<comment type="caution">
    <text evidence="2">The sequence shown here is derived from an EMBL/GenBank/DDBJ whole genome shotgun (WGS) entry which is preliminary data.</text>
</comment>
<reference evidence="2 3" key="1">
    <citation type="submission" date="2021-07" db="EMBL/GenBank/DDBJ databases">
        <title>Paenibacillus radiodurans sp. nov., isolated from the southeastern edge of Tengger Desert.</title>
        <authorList>
            <person name="Zhang G."/>
        </authorList>
    </citation>
    <scope>NUCLEOTIDE SEQUENCE [LARGE SCALE GENOMIC DNA]</scope>
    <source>
        <strain evidence="2 3">CCM 7311</strain>
    </source>
</reference>
<evidence type="ECO:0000313" key="3">
    <source>
        <dbReference type="Proteomes" id="UP001519887"/>
    </source>
</evidence>
<name>A0ABS7CHH0_9BACL</name>
<protein>
    <submittedName>
        <fullName evidence="2">3D-(3,5/4)-trihydroxycyclohexane-1,2-dione acylhydrolase (Decyclizing)</fullName>
    </submittedName>
</protein>
<accession>A0ABS7CHH0</accession>
<feature type="non-terminal residue" evidence="2">
    <location>
        <position position="1"/>
    </location>
</feature>
<evidence type="ECO:0000259" key="1">
    <source>
        <dbReference type="Pfam" id="PF02775"/>
    </source>
</evidence>
<keyword evidence="3" id="KW-1185">Reference proteome</keyword>